<reference evidence="2 3" key="1">
    <citation type="submission" date="2021-03" db="EMBL/GenBank/DDBJ databases">
        <title>Isolation and description of Capnocytophaga bilenii sp. nov., a novel Capnocytophaga species, isolated from a gingivitis subject.</title>
        <authorList>
            <person name="Antezack A."/>
            <person name="Monnet-Corti V."/>
            <person name="La Scola B."/>
        </authorList>
    </citation>
    <scope>NUCLEOTIDE SEQUENCE [LARGE SCALE GENOMIC DNA]</scope>
    <source>
        <strain evidence="2 3">Marseille-Q4570</strain>
    </source>
</reference>
<accession>A0ABS3Q063</accession>
<evidence type="ECO:0000313" key="3">
    <source>
        <dbReference type="Proteomes" id="UP000681610"/>
    </source>
</evidence>
<feature type="signal peptide" evidence="1">
    <location>
        <begin position="1"/>
        <end position="24"/>
    </location>
</feature>
<gene>
    <name evidence="2" type="ORF">J4N46_10980</name>
</gene>
<organism evidence="2 3">
    <name type="scientific">Capnocytophaga bilenii</name>
    <dbReference type="NCBI Taxonomy" id="2819369"/>
    <lineage>
        <taxon>Bacteria</taxon>
        <taxon>Pseudomonadati</taxon>
        <taxon>Bacteroidota</taxon>
        <taxon>Flavobacteriia</taxon>
        <taxon>Flavobacteriales</taxon>
        <taxon>Flavobacteriaceae</taxon>
        <taxon>Capnocytophaga</taxon>
    </lineage>
</organism>
<evidence type="ECO:0008006" key="4">
    <source>
        <dbReference type="Google" id="ProtNLM"/>
    </source>
</evidence>
<keyword evidence="1" id="KW-0732">Signal</keyword>
<comment type="caution">
    <text evidence="2">The sequence shown here is derived from an EMBL/GenBank/DDBJ whole genome shotgun (WGS) entry which is preliminary data.</text>
</comment>
<proteinExistence type="predicted"/>
<dbReference type="Proteomes" id="UP000681610">
    <property type="component" value="Unassembled WGS sequence"/>
</dbReference>
<feature type="chain" id="PRO_5047290280" description="DUF4374 domain-containing protein" evidence="1">
    <location>
        <begin position="25"/>
        <end position="441"/>
    </location>
</feature>
<dbReference type="EMBL" id="JAGDYP010000009">
    <property type="protein sequence ID" value="MBO1884920.1"/>
    <property type="molecule type" value="Genomic_DNA"/>
</dbReference>
<keyword evidence="3" id="KW-1185">Reference proteome</keyword>
<dbReference type="RefSeq" id="WP_208059329.1">
    <property type="nucleotide sequence ID" value="NZ_JAGDYP010000009.1"/>
</dbReference>
<evidence type="ECO:0000313" key="2">
    <source>
        <dbReference type="EMBL" id="MBO1884920.1"/>
    </source>
</evidence>
<dbReference type="PROSITE" id="PS51257">
    <property type="entry name" value="PROKAR_LIPOPROTEIN"/>
    <property type="match status" value="1"/>
</dbReference>
<evidence type="ECO:0000256" key="1">
    <source>
        <dbReference type="SAM" id="SignalP"/>
    </source>
</evidence>
<name>A0ABS3Q063_9FLAO</name>
<protein>
    <recommendedName>
        <fullName evidence="4">DUF4374 domain-containing protein</fullName>
    </recommendedName>
</protein>
<sequence>MRNKLFTLGKIATLAIAIATIVVACKDKEEPQAPPTPPTPPSGEATFNVLYRVGHERAADWSLQPFSEAGIKVGEISFQGKGYNLGSTRTQQVFSSHNGSVVYVYDQGTGELSKLKPAVGSTEVYTKIGKIDTKAALDNGTGNIRLIDNNTAVLYRIISKVTTATVNGEINTTVTSTAVIAKVDLQNLAVNAAETKKFNLPVATTSSTILYVSGLGAPVLANGKLYFGVAKNEVFRNSGKGTTYSNYPATSLVVNYPAFDGGNLTTNGNTKGATARPSHIYGLSYGVYNNSLYHTTIDGKVLKITNGSYDTSYEIDLKTAAGITEGITVTGFFYVNNGIAYANYSPVTDKGKVVGYDNAASGVLRIDLNAKTAVKLNVPAKLWLNFYQAAKVHNGKLYMALCPTDTKGNIYIFDPTKTDANGFEKGAALEALGGALYLGVF</sequence>